<dbReference type="SUPFAM" id="SSF63418">
    <property type="entry name" value="MurE/MurF N-terminal domain"/>
    <property type="match status" value="1"/>
</dbReference>
<comment type="cofactor">
    <cofactor evidence="9">
        <name>Mg(2+)</name>
        <dbReference type="ChEBI" id="CHEBI:18420"/>
    </cofactor>
</comment>
<dbReference type="AlphaFoldDB" id="A0A3R5Y8A0"/>
<dbReference type="GO" id="GO:0004326">
    <property type="term" value="F:tetrahydrofolylpolyglutamate synthase activity"/>
    <property type="evidence" value="ECO:0007669"/>
    <property type="project" value="InterPro"/>
</dbReference>
<keyword evidence="8 9" id="KW-0961">Cell wall biogenesis/degradation</keyword>
<dbReference type="EMBL" id="CP035108">
    <property type="protein sequence ID" value="QAR34080.1"/>
    <property type="molecule type" value="Genomic_DNA"/>
</dbReference>
<evidence type="ECO:0000259" key="11">
    <source>
        <dbReference type="Pfam" id="PF02875"/>
    </source>
</evidence>
<feature type="binding site" evidence="9">
    <location>
        <begin position="154"/>
        <end position="155"/>
    </location>
    <ligand>
        <name>UDP-N-acetyl-alpha-D-muramoyl-L-alanyl-D-glutamate</name>
        <dbReference type="ChEBI" id="CHEBI:83900"/>
    </ligand>
</feature>
<dbReference type="Proteomes" id="UP000287502">
    <property type="component" value="Chromosome"/>
</dbReference>
<reference evidence="13 14" key="1">
    <citation type="submission" date="2019-01" db="EMBL/GenBank/DDBJ databases">
        <title>Geovibrio thiophilus DSM 11263, complete genome.</title>
        <authorList>
            <person name="Spring S."/>
            <person name="Bunk B."/>
            <person name="Sproer C."/>
        </authorList>
    </citation>
    <scope>NUCLEOTIDE SEQUENCE [LARGE SCALE GENOMIC DNA]</scope>
    <source>
        <strain evidence="13 14">DSM 11263</strain>
    </source>
</reference>
<feature type="binding site" evidence="9">
    <location>
        <position position="181"/>
    </location>
    <ligand>
        <name>UDP-N-acetyl-alpha-D-muramoyl-L-alanyl-D-glutamate</name>
        <dbReference type="ChEBI" id="CHEBI:83900"/>
    </ligand>
</feature>
<dbReference type="InterPro" id="IPR035911">
    <property type="entry name" value="MurE/MurF_N"/>
</dbReference>
<dbReference type="InterPro" id="IPR036565">
    <property type="entry name" value="Mur-like_cat_sf"/>
</dbReference>
<feature type="binding site" evidence="9">
    <location>
        <position position="187"/>
    </location>
    <ligand>
        <name>UDP-N-acetyl-alpha-D-muramoyl-L-alanyl-D-glutamate</name>
        <dbReference type="ChEBI" id="CHEBI:83900"/>
    </ligand>
</feature>
<dbReference type="NCBIfam" id="NF001124">
    <property type="entry name" value="PRK00139.1-2"/>
    <property type="match status" value="1"/>
</dbReference>
<feature type="binding site" evidence="9">
    <location>
        <position position="34"/>
    </location>
    <ligand>
        <name>UDP-N-acetyl-alpha-D-muramoyl-L-alanyl-D-glutamate</name>
        <dbReference type="ChEBI" id="CHEBI:83900"/>
    </ligand>
</feature>
<evidence type="ECO:0000256" key="5">
    <source>
        <dbReference type="ARBA" id="ARBA00022840"/>
    </source>
</evidence>
<keyword evidence="6 9" id="KW-0133">Cell shape</keyword>
<feature type="modified residue" description="N6-carboxylysine" evidence="9">
    <location>
        <position position="221"/>
    </location>
</feature>
<sequence>MSMKAFNLFDGIPITGFDADVDFETDVKAVCFDSRDIKEGCVFFAYAGSAFDSHSVAEKVYETGKVLFIAAERKLENIPTVIVEDGRKALALACRNFFGKPDVKMEKVGVTGTNGKTTVTYLLESIMAAAGKKPLRMGTTGHRYAGKDVPSNVTTPSSYDYYKVLADAAADGCDSLAVEVSSHALDQQRLYGTKFDVALFTNLSGDHLDYHHTMEEYFTAKRRLFQEDYANIAVVNMDNDYGARLIKEKSIDTIKYGISERAEISAEEIAFTLNGITARVRYPGNTFNITTTLVGLHNLENILSAVSAAIALGVNDEAIAKGIESLKNVPGRLEKFEVNGAFVFVDYAHTDDALINVLEALTPFKKTKITTIFGCGGDRDRTKRPRMAKAAENYSDEIIVTSDNPRTENPQQIIEDILRGFVNAEKVVICPDRGEAIKTALSKAEPNDIILIAGKGHEDYMVIGKEKIHFDDREEVRKFLKQD</sequence>
<dbReference type="Gene3D" id="3.40.1190.10">
    <property type="entry name" value="Mur-like, catalytic domain"/>
    <property type="match status" value="1"/>
</dbReference>
<keyword evidence="2 9" id="KW-0963">Cytoplasm</keyword>
<comment type="similarity">
    <text evidence="1 9">Belongs to the MurCDEF family. MurE subfamily.</text>
</comment>
<evidence type="ECO:0000313" key="13">
    <source>
        <dbReference type="EMBL" id="QAR34080.1"/>
    </source>
</evidence>
<dbReference type="GO" id="GO:0005737">
    <property type="term" value="C:cytoplasm"/>
    <property type="evidence" value="ECO:0007669"/>
    <property type="project" value="UniProtKB-SubCell"/>
</dbReference>
<feature type="domain" description="Mur ligase C-terminal" evidence="11">
    <location>
        <begin position="331"/>
        <end position="456"/>
    </location>
</feature>
<evidence type="ECO:0000256" key="7">
    <source>
        <dbReference type="ARBA" id="ARBA00022984"/>
    </source>
</evidence>
<keyword evidence="9 10" id="KW-0132">Cell division</keyword>
<feature type="binding site" evidence="9">
    <location>
        <position position="454"/>
    </location>
    <ligand>
        <name>meso-2,6-diaminopimelate</name>
        <dbReference type="ChEBI" id="CHEBI:57791"/>
    </ligand>
</feature>
<accession>A0A3R5Y8A0</accession>
<dbReference type="PANTHER" id="PTHR23135:SF4">
    <property type="entry name" value="UDP-N-ACETYLMURAMOYL-L-ALANYL-D-GLUTAMATE--2,6-DIAMINOPIMELATE LIGASE MURE HOMOLOG, CHLOROPLASTIC"/>
    <property type="match status" value="1"/>
</dbReference>
<dbReference type="HAMAP" id="MF_00208">
    <property type="entry name" value="MurE"/>
    <property type="match status" value="1"/>
</dbReference>
<comment type="PTM">
    <text evidence="9">Carboxylation is probably crucial for Mg(2+) binding and, consequently, for the gamma-phosphate positioning of ATP.</text>
</comment>
<evidence type="ECO:0000256" key="10">
    <source>
        <dbReference type="RuleBase" id="RU004135"/>
    </source>
</evidence>
<proteinExistence type="inferred from homology"/>
<comment type="caution">
    <text evidence="9">Lacks conserved residue(s) required for the propagation of feature annotation.</text>
</comment>
<dbReference type="InterPro" id="IPR005761">
    <property type="entry name" value="UDP-N-AcMur-Glu-dNH2Pim_ligase"/>
</dbReference>
<dbReference type="InterPro" id="IPR013221">
    <property type="entry name" value="Mur_ligase_cen"/>
</dbReference>
<comment type="catalytic activity">
    <reaction evidence="9">
        <text>UDP-N-acetyl-alpha-D-muramoyl-L-alanyl-D-glutamate + meso-2,6-diaminopimelate + ATP = UDP-N-acetyl-alpha-D-muramoyl-L-alanyl-gamma-D-glutamyl-meso-2,6-diaminopimelate + ADP + phosphate + H(+)</text>
        <dbReference type="Rhea" id="RHEA:23676"/>
        <dbReference type="ChEBI" id="CHEBI:15378"/>
        <dbReference type="ChEBI" id="CHEBI:30616"/>
        <dbReference type="ChEBI" id="CHEBI:43474"/>
        <dbReference type="ChEBI" id="CHEBI:57791"/>
        <dbReference type="ChEBI" id="CHEBI:83900"/>
        <dbReference type="ChEBI" id="CHEBI:83905"/>
        <dbReference type="ChEBI" id="CHEBI:456216"/>
        <dbReference type="EC" id="6.3.2.13"/>
    </reaction>
</comment>
<name>A0A3R5Y8A0_9BACT</name>
<dbReference type="NCBIfam" id="NF001126">
    <property type="entry name" value="PRK00139.1-4"/>
    <property type="match status" value="1"/>
</dbReference>
<dbReference type="KEGG" id="gtl:EP073_11900"/>
<evidence type="ECO:0000256" key="3">
    <source>
        <dbReference type="ARBA" id="ARBA00022598"/>
    </source>
</evidence>
<keyword evidence="9" id="KW-0460">Magnesium</keyword>
<evidence type="ECO:0000259" key="12">
    <source>
        <dbReference type="Pfam" id="PF08245"/>
    </source>
</evidence>
<feature type="binding site" evidence="9">
    <location>
        <begin position="112"/>
        <end position="118"/>
    </location>
    <ligand>
        <name>ATP</name>
        <dbReference type="ChEBI" id="CHEBI:30616"/>
    </ligand>
</feature>
<feature type="binding site" evidence="9">
    <location>
        <position position="189"/>
    </location>
    <ligand>
        <name>UDP-N-acetyl-alpha-D-muramoyl-L-alanyl-D-glutamate</name>
        <dbReference type="ChEBI" id="CHEBI:83900"/>
    </ligand>
</feature>
<dbReference type="Pfam" id="PF02875">
    <property type="entry name" value="Mur_ligase_C"/>
    <property type="match status" value="1"/>
</dbReference>
<keyword evidence="5 9" id="KW-0067">ATP-binding</keyword>
<keyword evidence="7 9" id="KW-0573">Peptidoglycan synthesis</keyword>
<dbReference type="GO" id="GO:0008360">
    <property type="term" value="P:regulation of cell shape"/>
    <property type="evidence" value="ECO:0007669"/>
    <property type="project" value="UniProtKB-KW"/>
</dbReference>
<comment type="subcellular location">
    <subcellularLocation>
        <location evidence="9 10">Cytoplasm</location>
    </subcellularLocation>
</comment>
<feature type="binding site" evidence="9">
    <location>
        <position position="458"/>
    </location>
    <ligand>
        <name>meso-2,6-diaminopimelate</name>
        <dbReference type="ChEBI" id="CHEBI:57791"/>
    </ligand>
</feature>
<keyword evidence="3 9" id="KW-0436">Ligase</keyword>
<dbReference type="InterPro" id="IPR018109">
    <property type="entry name" value="Folylpolyglutamate_synth_CS"/>
</dbReference>
<dbReference type="PANTHER" id="PTHR23135">
    <property type="entry name" value="MUR LIGASE FAMILY MEMBER"/>
    <property type="match status" value="1"/>
</dbReference>
<dbReference type="InterPro" id="IPR036615">
    <property type="entry name" value="Mur_ligase_C_dom_sf"/>
</dbReference>
<comment type="pathway">
    <text evidence="9 10">Cell wall biogenesis; peptidoglycan biosynthesis.</text>
</comment>
<feature type="domain" description="Mur ligase central" evidence="12">
    <location>
        <begin position="110"/>
        <end position="309"/>
    </location>
</feature>
<evidence type="ECO:0000256" key="8">
    <source>
        <dbReference type="ARBA" id="ARBA00023316"/>
    </source>
</evidence>
<dbReference type="UniPathway" id="UPA00219"/>
<gene>
    <name evidence="9" type="primary">murE</name>
    <name evidence="13" type="ORF">EP073_11900</name>
</gene>
<evidence type="ECO:0000256" key="6">
    <source>
        <dbReference type="ARBA" id="ARBA00022960"/>
    </source>
</evidence>
<organism evidence="13 14">
    <name type="scientific">Geovibrio thiophilus</name>
    <dbReference type="NCBI Taxonomy" id="139438"/>
    <lineage>
        <taxon>Bacteria</taxon>
        <taxon>Pseudomonadati</taxon>
        <taxon>Deferribacterota</taxon>
        <taxon>Deferribacteres</taxon>
        <taxon>Deferribacterales</taxon>
        <taxon>Geovibrionaceae</taxon>
        <taxon>Geovibrio</taxon>
    </lineage>
</organism>
<evidence type="ECO:0000256" key="9">
    <source>
        <dbReference type="HAMAP-Rule" id="MF_00208"/>
    </source>
</evidence>
<dbReference type="PROSITE" id="PS01011">
    <property type="entry name" value="FOLYLPOLYGLU_SYNT_1"/>
    <property type="match status" value="1"/>
</dbReference>
<dbReference type="InterPro" id="IPR004101">
    <property type="entry name" value="Mur_ligase_C"/>
</dbReference>
<dbReference type="SUPFAM" id="SSF53623">
    <property type="entry name" value="MurD-like peptide ligases, catalytic domain"/>
    <property type="match status" value="1"/>
</dbReference>
<dbReference type="GO" id="GO:0000287">
    <property type="term" value="F:magnesium ion binding"/>
    <property type="evidence" value="ECO:0007669"/>
    <property type="project" value="UniProtKB-UniRule"/>
</dbReference>
<dbReference type="GO" id="GO:0051301">
    <property type="term" value="P:cell division"/>
    <property type="evidence" value="ECO:0007669"/>
    <property type="project" value="UniProtKB-KW"/>
</dbReference>
<dbReference type="GO" id="GO:0071555">
    <property type="term" value="P:cell wall organization"/>
    <property type="evidence" value="ECO:0007669"/>
    <property type="project" value="UniProtKB-KW"/>
</dbReference>
<dbReference type="GO" id="GO:0005524">
    <property type="term" value="F:ATP binding"/>
    <property type="evidence" value="ECO:0007669"/>
    <property type="project" value="UniProtKB-UniRule"/>
</dbReference>
<keyword evidence="4 9" id="KW-0547">Nucleotide-binding</keyword>
<feature type="binding site" evidence="9">
    <location>
        <position position="379"/>
    </location>
    <ligand>
        <name>meso-2,6-diaminopimelate</name>
        <dbReference type="ChEBI" id="CHEBI:57791"/>
    </ligand>
</feature>
<dbReference type="SUPFAM" id="SSF53244">
    <property type="entry name" value="MurD-like peptide ligases, peptide-binding domain"/>
    <property type="match status" value="1"/>
</dbReference>
<evidence type="ECO:0000256" key="4">
    <source>
        <dbReference type="ARBA" id="ARBA00022741"/>
    </source>
</evidence>
<dbReference type="GO" id="GO:0008765">
    <property type="term" value="F:UDP-N-acetylmuramoylalanyl-D-glutamate-2,6-diaminopimelate ligase activity"/>
    <property type="evidence" value="ECO:0007669"/>
    <property type="project" value="UniProtKB-UniRule"/>
</dbReference>
<protein>
    <recommendedName>
        <fullName evidence="9">UDP-N-acetylmuramoyl-L-alanyl-D-glutamate--2,6-diaminopimelate ligase</fullName>
        <ecNumber evidence="9">6.3.2.13</ecNumber>
    </recommendedName>
    <alternativeName>
        <fullName evidence="9">Meso-A2pm-adding enzyme</fullName>
    </alternativeName>
    <alternativeName>
        <fullName evidence="9">Meso-diaminopimelate-adding enzyme</fullName>
    </alternativeName>
    <alternativeName>
        <fullName evidence="9">UDP-MurNAc-L-Ala-D-Glu:meso-diaminopimelate ligase</fullName>
    </alternativeName>
    <alternativeName>
        <fullName evidence="9">UDP-MurNAc-tripeptide synthetase</fullName>
    </alternativeName>
    <alternativeName>
        <fullName evidence="9">UDP-N-acetylmuramyl-tripeptide synthetase</fullName>
    </alternativeName>
</protein>
<dbReference type="Gene3D" id="3.90.190.20">
    <property type="entry name" value="Mur ligase, C-terminal domain"/>
    <property type="match status" value="1"/>
</dbReference>
<feature type="binding site" evidence="9">
    <location>
        <begin position="403"/>
        <end position="406"/>
    </location>
    <ligand>
        <name>meso-2,6-diaminopimelate</name>
        <dbReference type="ChEBI" id="CHEBI:57791"/>
    </ligand>
</feature>
<evidence type="ECO:0000313" key="14">
    <source>
        <dbReference type="Proteomes" id="UP000287502"/>
    </source>
</evidence>
<dbReference type="Pfam" id="PF08245">
    <property type="entry name" value="Mur_ligase_M"/>
    <property type="match status" value="1"/>
</dbReference>
<dbReference type="Gene3D" id="3.40.1390.10">
    <property type="entry name" value="MurE/MurF, N-terminal domain"/>
    <property type="match status" value="1"/>
</dbReference>
<dbReference type="OrthoDB" id="9800958at2"/>
<dbReference type="GO" id="GO:0009252">
    <property type="term" value="P:peptidoglycan biosynthetic process"/>
    <property type="evidence" value="ECO:0007669"/>
    <property type="project" value="UniProtKB-UniRule"/>
</dbReference>
<keyword evidence="14" id="KW-1185">Reference proteome</keyword>
<comment type="function">
    <text evidence="9">Catalyzes the addition of meso-diaminopimelic acid to the nucleotide precursor UDP-N-acetylmuramoyl-L-alanyl-D-glutamate (UMAG) in the biosynthesis of bacterial cell-wall peptidoglycan.</text>
</comment>
<dbReference type="EC" id="6.3.2.13" evidence="9"/>
<keyword evidence="9 10" id="KW-0131">Cell cycle</keyword>
<evidence type="ECO:0000256" key="1">
    <source>
        <dbReference type="ARBA" id="ARBA00005898"/>
    </source>
</evidence>
<feature type="short sequence motif" description="Meso-diaminopimelate recognition motif" evidence="9">
    <location>
        <begin position="403"/>
        <end position="406"/>
    </location>
</feature>
<evidence type="ECO:0000256" key="2">
    <source>
        <dbReference type="ARBA" id="ARBA00022490"/>
    </source>
</evidence>
<dbReference type="NCBIfam" id="TIGR01085">
    <property type="entry name" value="murE"/>
    <property type="match status" value="1"/>
</dbReference>